<comment type="caution">
    <text evidence="1">The sequence shown here is derived from an EMBL/GenBank/DDBJ whole genome shotgun (WGS) entry which is preliminary data.</text>
</comment>
<dbReference type="EMBL" id="POUA01000260">
    <property type="protein sequence ID" value="PZG36359.1"/>
    <property type="molecule type" value="Genomic_DNA"/>
</dbReference>
<accession>A0A2W2G1Y6</accession>
<dbReference type="GO" id="GO:0019262">
    <property type="term" value="P:N-acetylneuraminate catabolic process"/>
    <property type="evidence" value="ECO:0007669"/>
    <property type="project" value="TreeGrafter"/>
</dbReference>
<evidence type="ECO:0000313" key="2">
    <source>
        <dbReference type="Proteomes" id="UP000248544"/>
    </source>
</evidence>
<dbReference type="GO" id="GO:0006046">
    <property type="term" value="P:N-acetylglucosamine catabolic process"/>
    <property type="evidence" value="ECO:0007669"/>
    <property type="project" value="TreeGrafter"/>
</dbReference>
<dbReference type="InterPro" id="IPR004547">
    <property type="entry name" value="Glucosamine6P_isomerase"/>
</dbReference>
<gene>
    <name evidence="1" type="ORF">C1I98_26910</name>
</gene>
<dbReference type="InterPro" id="IPR037171">
    <property type="entry name" value="NagB/RpiA_transferase-like"/>
</dbReference>
<evidence type="ECO:0000313" key="1">
    <source>
        <dbReference type="EMBL" id="PZG36359.1"/>
    </source>
</evidence>
<dbReference type="PANTHER" id="PTHR11280">
    <property type="entry name" value="GLUCOSAMINE-6-PHOSPHATE ISOMERASE"/>
    <property type="match status" value="1"/>
</dbReference>
<sequence>MFHMDECLDWQGKAQPRMHPYSFRKYMQRHFYDPIRSEPAVPVAQRHWLEPETLDTVVNAMASAPIDLTYGGWGQDGHVAYNQARRNALSVITIDDLRTSSVRIQENNVDTIIAPAHRKLGGAYQFVPPMSVTLGIREVLSARKVRLFSDTGGWRQTALRVALFSPQTAEYPITLLQEHHDAMLTATQETVDHPISRHPEMDLRCLTRHRPCSRTARGVARSPVMGMSDFGG</sequence>
<dbReference type="AlphaFoldDB" id="A0A2W2G1Y6"/>
<dbReference type="GO" id="GO:0042802">
    <property type="term" value="F:identical protein binding"/>
    <property type="evidence" value="ECO:0007669"/>
    <property type="project" value="TreeGrafter"/>
</dbReference>
<dbReference type="GO" id="GO:0005737">
    <property type="term" value="C:cytoplasm"/>
    <property type="evidence" value="ECO:0007669"/>
    <property type="project" value="TreeGrafter"/>
</dbReference>
<dbReference type="Proteomes" id="UP000248544">
    <property type="component" value="Unassembled WGS sequence"/>
</dbReference>
<organism evidence="1 2">
    <name type="scientific">Spongiactinospora gelatinilytica</name>
    <dbReference type="NCBI Taxonomy" id="2666298"/>
    <lineage>
        <taxon>Bacteria</taxon>
        <taxon>Bacillati</taxon>
        <taxon>Actinomycetota</taxon>
        <taxon>Actinomycetes</taxon>
        <taxon>Streptosporangiales</taxon>
        <taxon>Streptosporangiaceae</taxon>
        <taxon>Spongiactinospora</taxon>
    </lineage>
</organism>
<keyword evidence="2" id="KW-1185">Reference proteome</keyword>
<evidence type="ECO:0008006" key="3">
    <source>
        <dbReference type="Google" id="ProtNLM"/>
    </source>
</evidence>
<dbReference type="SUPFAM" id="SSF100950">
    <property type="entry name" value="NagB/RpiA/CoA transferase-like"/>
    <property type="match status" value="1"/>
</dbReference>
<dbReference type="Gene3D" id="3.40.50.1360">
    <property type="match status" value="1"/>
</dbReference>
<proteinExistence type="predicted"/>
<dbReference type="GO" id="GO:0004342">
    <property type="term" value="F:glucosamine-6-phosphate deaminase activity"/>
    <property type="evidence" value="ECO:0007669"/>
    <property type="project" value="InterPro"/>
</dbReference>
<dbReference type="GO" id="GO:0006043">
    <property type="term" value="P:glucosamine catabolic process"/>
    <property type="evidence" value="ECO:0007669"/>
    <property type="project" value="TreeGrafter"/>
</dbReference>
<name>A0A2W2G1Y6_9ACTN</name>
<reference evidence="1 2" key="1">
    <citation type="submission" date="2018-01" db="EMBL/GenBank/DDBJ databases">
        <title>Draft genome sequence of Sphaerisporangium sp. 7K107.</title>
        <authorList>
            <person name="Sahin N."/>
            <person name="Saygin H."/>
            <person name="Ay H."/>
        </authorList>
    </citation>
    <scope>NUCLEOTIDE SEQUENCE [LARGE SCALE GENOMIC DNA]</scope>
    <source>
        <strain evidence="1 2">7K107</strain>
    </source>
</reference>
<dbReference type="PANTHER" id="PTHR11280:SF5">
    <property type="entry name" value="GLUCOSAMINE-6-PHOSPHATE ISOMERASE"/>
    <property type="match status" value="1"/>
</dbReference>
<protein>
    <recommendedName>
        <fullName evidence="3">Glucosamine-6-phosphate deaminase</fullName>
    </recommendedName>
</protein>